<evidence type="ECO:0008006" key="4">
    <source>
        <dbReference type="Google" id="ProtNLM"/>
    </source>
</evidence>
<dbReference type="VEuPathDB" id="ToxoDB:CSUI_007903"/>
<gene>
    <name evidence="2" type="ORF">CSUI_007903</name>
</gene>
<reference evidence="2 3" key="1">
    <citation type="journal article" date="2017" name="Int. J. Parasitol.">
        <title>The genome of the protozoan parasite Cystoisospora suis and a reverse vaccinology approach to identify vaccine candidates.</title>
        <authorList>
            <person name="Palmieri N."/>
            <person name="Shrestha A."/>
            <person name="Ruttkowski B."/>
            <person name="Beck T."/>
            <person name="Vogl C."/>
            <person name="Tomley F."/>
            <person name="Blake D.P."/>
            <person name="Joachim A."/>
        </authorList>
    </citation>
    <scope>NUCLEOTIDE SEQUENCE [LARGE SCALE GENOMIC DNA]</scope>
    <source>
        <strain evidence="2 3">Wien I</strain>
    </source>
</reference>
<dbReference type="PROSITE" id="PS51257">
    <property type="entry name" value="PROKAR_LIPOPROTEIN"/>
    <property type="match status" value="1"/>
</dbReference>
<sequence length="173" mass="19209">MKLVRRGVVCGYSSVRRCLALGCLLCICLSISCYGSRARTRKEPTRAAPPSGAPQERAVSVKSVAEEMEEPPVVRKTTRSVIAPRGLIPGSLLSLLGLYFFGSTARDQWEQSPSRNYVVFPRREVYITDYLPGVICLAFGLYHLVSYFVDRRKLSQSKKSKEPHGDRGVQPGT</sequence>
<protein>
    <recommendedName>
        <fullName evidence="4">Transmembrane protein</fullName>
    </recommendedName>
</protein>
<organism evidence="2 3">
    <name type="scientific">Cystoisospora suis</name>
    <dbReference type="NCBI Taxonomy" id="483139"/>
    <lineage>
        <taxon>Eukaryota</taxon>
        <taxon>Sar</taxon>
        <taxon>Alveolata</taxon>
        <taxon>Apicomplexa</taxon>
        <taxon>Conoidasida</taxon>
        <taxon>Coccidia</taxon>
        <taxon>Eucoccidiorida</taxon>
        <taxon>Eimeriorina</taxon>
        <taxon>Sarcocystidae</taxon>
        <taxon>Cystoisospora</taxon>
    </lineage>
</organism>
<dbReference type="GeneID" id="94431257"/>
<evidence type="ECO:0000313" key="3">
    <source>
        <dbReference type="Proteomes" id="UP000221165"/>
    </source>
</evidence>
<keyword evidence="1" id="KW-0472">Membrane</keyword>
<proteinExistence type="predicted"/>
<dbReference type="EMBL" id="MIGC01004270">
    <property type="protein sequence ID" value="PHJ18271.1"/>
    <property type="molecule type" value="Genomic_DNA"/>
</dbReference>
<dbReference type="Proteomes" id="UP000221165">
    <property type="component" value="Unassembled WGS sequence"/>
</dbReference>
<evidence type="ECO:0000256" key="1">
    <source>
        <dbReference type="SAM" id="Phobius"/>
    </source>
</evidence>
<name>A0A2C6JS45_9APIC</name>
<dbReference type="RefSeq" id="XP_067919979.1">
    <property type="nucleotide sequence ID" value="XM_068068046.1"/>
</dbReference>
<dbReference type="AlphaFoldDB" id="A0A2C6JS45"/>
<feature type="transmembrane region" description="Helical" evidence="1">
    <location>
        <begin position="130"/>
        <end position="149"/>
    </location>
</feature>
<accession>A0A2C6JS45</accession>
<evidence type="ECO:0000313" key="2">
    <source>
        <dbReference type="EMBL" id="PHJ18271.1"/>
    </source>
</evidence>
<comment type="caution">
    <text evidence="2">The sequence shown here is derived from an EMBL/GenBank/DDBJ whole genome shotgun (WGS) entry which is preliminary data.</text>
</comment>
<keyword evidence="1" id="KW-0812">Transmembrane</keyword>
<keyword evidence="3" id="KW-1185">Reference proteome</keyword>
<keyword evidence="1" id="KW-1133">Transmembrane helix</keyword>